<dbReference type="Proteomes" id="UP001190926">
    <property type="component" value="Unassembled WGS sequence"/>
</dbReference>
<accession>A0AAD4P691</accession>
<keyword evidence="1" id="KW-1133">Transmembrane helix</keyword>
<feature type="transmembrane region" description="Helical" evidence="1">
    <location>
        <begin position="21"/>
        <end position="45"/>
    </location>
</feature>
<dbReference type="EMBL" id="SDAM02000150">
    <property type="protein sequence ID" value="KAH6827352.1"/>
    <property type="molecule type" value="Genomic_DNA"/>
</dbReference>
<evidence type="ECO:0000256" key="1">
    <source>
        <dbReference type="SAM" id="Phobius"/>
    </source>
</evidence>
<reference evidence="2 3" key="1">
    <citation type="journal article" date="2021" name="Nat. Commun.">
        <title>Incipient diploidization of the medicinal plant Perilla within 10,000 years.</title>
        <authorList>
            <person name="Zhang Y."/>
            <person name="Shen Q."/>
            <person name="Leng L."/>
            <person name="Zhang D."/>
            <person name="Chen S."/>
            <person name="Shi Y."/>
            <person name="Ning Z."/>
            <person name="Chen S."/>
        </authorList>
    </citation>
    <scope>NUCLEOTIDE SEQUENCE [LARGE SCALE GENOMIC DNA]</scope>
    <source>
        <strain evidence="3">cv. PC099</strain>
    </source>
</reference>
<keyword evidence="3" id="KW-1185">Reference proteome</keyword>
<organism evidence="2 3">
    <name type="scientific">Perilla frutescens var. hirtella</name>
    <name type="common">Perilla citriodora</name>
    <name type="synonym">Perilla setoyensis</name>
    <dbReference type="NCBI Taxonomy" id="608512"/>
    <lineage>
        <taxon>Eukaryota</taxon>
        <taxon>Viridiplantae</taxon>
        <taxon>Streptophyta</taxon>
        <taxon>Embryophyta</taxon>
        <taxon>Tracheophyta</taxon>
        <taxon>Spermatophyta</taxon>
        <taxon>Magnoliopsida</taxon>
        <taxon>eudicotyledons</taxon>
        <taxon>Gunneridae</taxon>
        <taxon>Pentapetalae</taxon>
        <taxon>asterids</taxon>
        <taxon>lamiids</taxon>
        <taxon>Lamiales</taxon>
        <taxon>Lamiaceae</taxon>
        <taxon>Nepetoideae</taxon>
        <taxon>Elsholtzieae</taxon>
        <taxon>Perilla</taxon>
    </lineage>
</organism>
<keyword evidence="1" id="KW-0472">Membrane</keyword>
<evidence type="ECO:0000313" key="2">
    <source>
        <dbReference type="EMBL" id="KAH6827352.1"/>
    </source>
</evidence>
<evidence type="ECO:0000313" key="3">
    <source>
        <dbReference type="Proteomes" id="UP001190926"/>
    </source>
</evidence>
<protein>
    <submittedName>
        <fullName evidence="2">Uncharacterized protein</fullName>
    </submittedName>
</protein>
<dbReference type="AlphaFoldDB" id="A0AAD4P691"/>
<name>A0AAD4P691_PERFH</name>
<proteinExistence type="predicted"/>
<comment type="caution">
    <text evidence="2">The sequence shown here is derived from an EMBL/GenBank/DDBJ whole genome shotgun (WGS) entry which is preliminary data.</text>
</comment>
<sequence length="60" mass="6674">TRQCGTALVYHRESRSAAFQLGVLLSVVFADVSSSTFLGSFIIYLHNLSSKDLYQQRSFG</sequence>
<feature type="non-terminal residue" evidence="2">
    <location>
        <position position="1"/>
    </location>
</feature>
<keyword evidence="1" id="KW-0812">Transmembrane</keyword>
<gene>
    <name evidence="2" type="ORF">C2S53_016053</name>
</gene>